<dbReference type="GO" id="GO:0006777">
    <property type="term" value="P:Mo-molybdopterin cofactor biosynthetic process"/>
    <property type="evidence" value="ECO:0007669"/>
    <property type="project" value="UniProtKB-KW"/>
</dbReference>
<evidence type="ECO:0000256" key="9">
    <source>
        <dbReference type="ARBA" id="ARBA00023239"/>
    </source>
</evidence>
<dbReference type="PANTHER" id="PTHR22960:SF0">
    <property type="entry name" value="MOLYBDENUM COFACTOR BIOSYNTHESIS PROTEIN 1"/>
    <property type="match status" value="1"/>
</dbReference>
<dbReference type="InterPro" id="IPR006638">
    <property type="entry name" value="Elp3/MiaA/NifB-like_rSAM"/>
</dbReference>
<dbReference type="InterPro" id="IPR007197">
    <property type="entry name" value="rSAM"/>
</dbReference>
<dbReference type="SFLD" id="SFLDG01386">
    <property type="entry name" value="main_SPASM_domain-containing"/>
    <property type="match status" value="1"/>
</dbReference>
<evidence type="ECO:0000256" key="6">
    <source>
        <dbReference type="ARBA" id="ARBA00023014"/>
    </source>
</evidence>
<dbReference type="SUPFAM" id="SSF102114">
    <property type="entry name" value="Radical SAM enzymes"/>
    <property type="match status" value="1"/>
</dbReference>
<sequence length="330" mass="37915">MATNTSFRRFQSLKDKYGRDIEYVRISITDRCNLKCFYCTNFKHFVPLKHSDILTYEEILKLIGILAEFGIKKVRITGGEPLVRSGVGEFLKEIKKIQGVERLTLTTNGTLLTRYLDDLREAKVDSVNVSLDSLKEETFAKITGLPKLPLIIEGIKGLRELGIQVKMNTVYTRLNIDEVEELIRFALEMGIPLRFIELMPFGSDWEKYYVPEAELIERLKKFGPMEEMERRLGDGPARYVRLNVGGKEIVVGLIAAMSHKFCDFCNRIRVTADGKLLPCMASSLSYDLREILRKGDDGFLRETIRRAVYNKPLGHNLHRWVPNEMRKMGG</sequence>
<dbReference type="InterPro" id="IPR013483">
    <property type="entry name" value="MoaA"/>
</dbReference>
<feature type="domain" description="Radical SAM core" evidence="10">
    <location>
        <begin position="16"/>
        <end position="237"/>
    </location>
</feature>
<dbReference type="CDD" id="cd01335">
    <property type="entry name" value="Radical_SAM"/>
    <property type="match status" value="1"/>
</dbReference>
<evidence type="ECO:0000256" key="2">
    <source>
        <dbReference type="ARBA" id="ARBA00022691"/>
    </source>
</evidence>
<dbReference type="GO" id="GO:0061799">
    <property type="term" value="F:cyclic pyranopterin monophosphate synthase activity"/>
    <property type="evidence" value="ECO:0007669"/>
    <property type="project" value="TreeGrafter"/>
</dbReference>
<dbReference type="InterPro" id="IPR040064">
    <property type="entry name" value="MoaA-like"/>
</dbReference>
<keyword evidence="4" id="KW-0547">Nucleotide-binding</keyword>
<name>A0A7V3ZWJ5_UNCW3</name>
<evidence type="ECO:0000256" key="4">
    <source>
        <dbReference type="ARBA" id="ARBA00022741"/>
    </source>
</evidence>
<dbReference type="InterPro" id="IPR013785">
    <property type="entry name" value="Aldolase_TIM"/>
</dbReference>
<dbReference type="Pfam" id="PF04055">
    <property type="entry name" value="Radical_SAM"/>
    <property type="match status" value="1"/>
</dbReference>
<evidence type="ECO:0000256" key="1">
    <source>
        <dbReference type="ARBA" id="ARBA00022485"/>
    </source>
</evidence>
<keyword evidence="3" id="KW-0479">Metal-binding</keyword>
<evidence type="ECO:0000256" key="8">
    <source>
        <dbReference type="ARBA" id="ARBA00023150"/>
    </source>
</evidence>
<dbReference type="EMBL" id="DTDJ01000012">
    <property type="protein sequence ID" value="HGL16929.1"/>
    <property type="molecule type" value="Genomic_DNA"/>
</dbReference>
<evidence type="ECO:0000313" key="11">
    <source>
        <dbReference type="EMBL" id="HGL16929.1"/>
    </source>
</evidence>
<dbReference type="SFLD" id="SFLDG01067">
    <property type="entry name" value="SPASM/twitch_domain_containing"/>
    <property type="match status" value="1"/>
</dbReference>
<dbReference type="GO" id="GO:0061798">
    <property type="term" value="F:GTP 3',8'-cyclase activity"/>
    <property type="evidence" value="ECO:0007669"/>
    <property type="project" value="TreeGrafter"/>
</dbReference>
<keyword evidence="7" id="KW-0342">GTP-binding</keyword>
<dbReference type="InterPro" id="IPR050105">
    <property type="entry name" value="MoCo_biosynth_MoaA/MoaC"/>
</dbReference>
<dbReference type="InterPro" id="IPR010505">
    <property type="entry name" value="MoaA_twitch"/>
</dbReference>
<gene>
    <name evidence="11" type="primary">moaA</name>
    <name evidence="11" type="ORF">ENU66_01115</name>
</gene>
<dbReference type="Pfam" id="PF06463">
    <property type="entry name" value="Mob_synth_C"/>
    <property type="match status" value="1"/>
</dbReference>
<evidence type="ECO:0000259" key="10">
    <source>
        <dbReference type="PROSITE" id="PS51918"/>
    </source>
</evidence>
<keyword evidence="9" id="KW-0456">Lyase</keyword>
<dbReference type="InterPro" id="IPR058240">
    <property type="entry name" value="rSAM_sf"/>
</dbReference>
<dbReference type="AlphaFoldDB" id="A0A7V3ZWJ5"/>
<keyword evidence="5" id="KW-0408">Iron</keyword>
<dbReference type="SMART" id="SM00729">
    <property type="entry name" value="Elp3"/>
    <property type="match status" value="1"/>
</dbReference>
<reference evidence="11" key="1">
    <citation type="journal article" date="2020" name="mSystems">
        <title>Genome- and Community-Level Interaction Insights into Carbon Utilization and Element Cycling Functions of Hydrothermarchaeota in Hydrothermal Sediment.</title>
        <authorList>
            <person name="Zhou Z."/>
            <person name="Liu Y."/>
            <person name="Xu W."/>
            <person name="Pan J."/>
            <person name="Luo Z.H."/>
            <person name="Li M."/>
        </authorList>
    </citation>
    <scope>NUCLEOTIDE SEQUENCE [LARGE SCALE GENOMIC DNA]</scope>
    <source>
        <strain evidence="11">SpSt-69</strain>
    </source>
</reference>
<dbReference type="GO" id="GO:0046872">
    <property type="term" value="F:metal ion binding"/>
    <property type="evidence" value="ECO:0007669"/>
    <property type="project" value="UniProtKB-KW"/>
</dbReference>
<dbReference type="SFLD" id="SFLDG01383">
    <property type="entry name" value="cyclic_pyranopterin_phosphate"/>
    <property type="match status" value="1"/>
</dbReference>
<dbReference type="GO" id="GO:0005525">
    <property type="term" value="F:GTP binding"/>
    <property type="evidence" value="ECO:0007669"/>
    <property type="project" value="UniProtKB-KW"/>
</dbReference>
<dbReference type="PANTHER" id="PTHR22960">
    <property type="entry name" value="MOLYBDOPTERIN COFACTOR SYNTHESIS PROTEIN A"/>
    <property type="match status" value="1"/>
</dbReference>
<dbReference type="CDD" id="cd21117">
    <property type="entry name" value="Twitch_MoaA"/>
    <property type="match status" value="1"/>
</dbReference>
<keyword evidence="2" id="KW-0949">S-adenosyl-L-methionine</keyword>
<accession>A0A7V3ZWJ5</accession>
<evidence type="ECO:0000256" key="7">
    <source>
        <dbReference type="ARBA" id="ARBA00023134"/>
    </source>
</evidence>
<dbReference type="NCBIfam" id="TIGR02666">
    <property type="entry name" value="moaA"/>
    <property type="match status" value="1"/>
</dbReference>
<keyword evidence="8" id="KW-0501">Molybdenum cofactor biosynthesis</keyword>
<keyword evidence="1" id="KW-0004">4Fe-4S</keyword>
<keyword evidence="6" id="KW-0411">Iron-sulfur</keyword>
<dbReference type="SFLD" id="SFLDS00029">
    <property type="entry name" value="Radical_SAM"/>
    <property type="match status" value="1"/>
</dbReference>
<dbReference type="PROSITE" id="PS51918">
    <property type="entry name" value="RADICAL_SAM"/>
    <property type="match status" value="1"/>
</dbReference>
<organism evidence="11">
    <name type="scientific">candidate division WOR-3 bacterium</name>
    <dbReference type="NCBI Taxonomy" id="2052148"/>
    <lineage>
        <taxon>Bacteria</taxon>
        <taxon>Bacteria division WOR-3</taxon>
    </lineage>
</organism>
<proteinExistence type="predicted"/>
<evidence type="ECO:0000256" key="5">
    <source>
        <dbReference type="ARBA" id="ARBA00023004"/>
    </source>
</evidence>
<dbReference type="Gene3D" id="3.20.20.70">
    <property type="entry name" value="Aldolase class I"/>
    <property type="match status" value="1"/>
</dbReference>
<protein>
    <submittedName>
        <fullName evidence="11">GTP 3',8-cyclase MoaA</fullName>
    </submittedName>
</protein>
<dbReference type="GO" id="GO:0051539">
    <property type="term" value="F:4 iron, 4 sulfur cluster binding"/>
    <property type="evidence" value="ECO:0007669"/>
    <property type="project" value="UniProtKB-KW"/>
</dbReference>
<evidence type="ECO:0000256" key="3">
    <source>
        <dbReference type="ARBA" id="ARBA00022723"/>
    </source>
</evidence>
<comment type="caution">
    <text evidence="11">The sequence shown here is derived from an EMBL/GenBank/DDBJ whole genome shotgun (WGS) entry which is preliminary data.</text>
</comment>